<dbReference type="Proteomes" id="UP000076512">
    <property type="component" value="Unassembled WGS sequence"/>
</dbReference>
<dbReference type="PANTHER" id="PTHR44196:SF1">
    <property type="entry name" value="DEHYDROGENASE_REDUCTASE SDR FAMILY MEMBER 7B"/>
    <property type="match status" value="1"/>
</dbReference>
<dbReference type="GO" id="GO:0016020">
    <property type="term" value="C:membrane"/>
    <property type="evidence" value="ECO:0007669"/>
    <property type="project" value="TreeGrafter"/>
</dbReference>
<comment type="caution">
    <text evidence="4">The sequence shown here is derived from an EMBL/GenBank/DDBJ whole genome shotgun (WGS) entry which is preliminary data.</text>
</comment>
<dbReference type="PRINTS" id="PR00081">
    <property type="entry name" value="GDHRDH"/>
</dbReference>
<keyword evidence="5" id="KW-1185">Reference proteome</keyword>
<evidence type="ECO:0000256" key="1">
    <source>
        <dbReference type="ARBA" id="ARBA00006484"/>
    </source>
</evidence>
<protein>
    <recommendedName>
        <fullName evidence="6">SDR family NAD(P)-dependent oxidoreductase</fullName>
    </recommendedName>
</protein>
<accession>A0A164I1Z9</accession>
<dbReference type="AlphaFoldDB" id="A0A164I1Z9"/>
<dbReference type="GO" id="GO:0016491">
    <property type="term" value="F:oxidoreductase activity"/>
    <property type="evidence" value="ECO:0007669"/>
    <property type="project" value="UniProtKB-KW"/>
</dbReference>
<keyword evidence="2" id="KW-0560">Oxidoreductase</keyword>
<evidence type="ECO:0000256" key="3">
    <source>
        <dbReference type="RuleBase" id="RU000363"/>
    </source>
</evidence>
<dbReference type="Pfam" id="PF00106">
    <property type="entry name" value="adh_short"/>
    <property type="match status" value="1"/>
</dbReference>
<comment type="similarity">
    <text evidence="1 3">Belongs to the short-chain dehydrogenases/reductases (SDR) family.</text>
</comment>
<dbReference type="PANTHER" id="PTHR44196">
    <property type="entry name" value="DEHYDROGENASE/REDUCTASE SDR FAMILY MEMBER 7B"/>
    <property type="match status" value="1"/>
</dbReference>
<evidence type="ECO:0000313" key="5">
    <source>
        <dbReference type="Proteomes" id="UP000076512"/>
    </source>
</evidence>
<dbReference type="OrthoDB" id="9810734at2"/>
<dbReference type="STRING" id="455432.AWN90_14890"/>
<dbReference type="CDD" id="cd05233">
    <property type="entry name" value="SDR_c"/>
    <property type="match status" value="1"/>
</dbReference>
<sequence length="274" mass="29355">MRASAALLRTPTRPCRRARRRPIAGLRIVITGASSGIGRAAALALAAQGARVVLVARRETELRLVHKEIGESGGCAEYHVADLSRPAEVDALVARLAGGDRIDVLINNAGRSIRRAVAESLDRVHDYERTMAINYFGAVRLTLGLLPAMRAAGGGHIVNVGTWGVGFETSPYFSAYLASKSALVAFGRCLDAELSLEGIHTTAVNFPSVRTPMIAPPPKYATLPALSPEQAAQWLVTAIHKRPLRIEPYAVHLLRPLNAVAPRTAAKVLLRLGM</sequence>
<evidence type="ECO:0000256" key="2">
    <source>
        <dbReference type="ARBA" id="ARBA00023002"/>
    </source>
</evidence>
<evidence type="ECO:0000313" key="4">
    <source>
        <dbReference type="EMBL" id="KZM69027.1"/>
    </source>
</evidence>
<gene>
    <name evidence="4" type="ORF">AWN90_14890</name>
</gene>
<dbReference type="InterPro" id="IPR002347">
    <property type="entry name" value="SDR_fam"/>
</dbReference>
<dbReference type="SUPFAM" id="SSF51735">
    <property type="entry name" value="NAD(P)-binding Rossmann-fold domains"/>
    <property type="match status" value="1"/>
</dbReference>
<dbReference type="PRINTS" id="PR00080">
    <property type="entry name" value="SDRFAMILY"/>
</dbReference>
<proteinExistence type="inferred from homology"/>
<dbReference type="InterPro" id="IPR036291">
    <property type="entry name" value="NAD(P)-bd_dom_sf"/>
</dbReference>
<dbReference type="EMBL" id="LWGR01000021">
    <property type="protein sequence ID" value="KZM69027.1"/>
    <property type="molecule type" value="Genomic_DNA"/>
</dbReference>
<evidence type="ECO:0008006" key="6">
    <source>
        <dbReference type="Google" id="ProtNLM"/>
    </source>
</evidence>
<organism evidence="4 5">
    <name type="scientific">Nocardia terpenica</name>
    <dbReference type="NCBI Taxonomy" id="455432"/>
    <lineage>
        <taxon>Bacteria</taxon>
        <taxon>Bacillati</taxon>
        <taxon>Actinomycetota</taxon>
        <taxon>Actinomycetes</taxon>
        <taxon>Mycobacteriales</taxon>
        <taxon>Nocardiaceae</taxon>
        <taxon>Nocardia</taxon>
    </lineage>
</organism>
<dbReference type="RefSeq" id="WP_067581126.1">
    <property type="nucleotide sequence ID" value="NZ_KV411303.1"/>
</dbReference>
<name>A0A164I1Z9_9NOCA</name>
<reference evidence="4 5" key="1">
    <citation type="submission" date="2016-04" db="EMBL/GenBank/DDBJ databases">
        <authorList>
            <person name="Evans L.H."/>
            <person name="Alamgir A."/>
            <person name="Owens N."/>
            <person name="Weber N.D."/>
            <person name="Virtaneva K."/>
            <person name="Barbian K."/>
            <person name="Babar A."/>
            <person name="Rosenke K."/>
        </authorList>
    </citation>
    <scope>NUCLEOTIDE SEQUENCE [LARGE SCALE GENOMIC DNA]</scope>
    <source>
        <strain evidence="4 5">IFM 0406</strain>
    </source>
</reference>
<dbReference type="Gene3D" id="3.40.50.720">
    <property type="entry name" value="NAD(P)-binding Rossmann-like Domain"/>
    <property type="match status" value="1"/>
</dbReference>